<organism evidence="1 2">
    <name type="scientific">Cyclotella atomus</name>
    <dbReference type="NCBI Taxonomy" id="382360"/>
    <lineage>
        <taxon>Eukaryota</taxon>
        <taxon>Sar</taxon>
        <taxon>Stramenopiles</taxon>
        <taxon>Ochrophyta</taxon>
        <taxon>Bacillariophyta</taxon>
        <taxon>Coscinodiscophyceae</taxon>
        <taxon>Thalassiosirophycidae</taxon>
        <taxon>Stephanodiscales</taxon>
        <taxon>Stephanodiscaceae</taxon>
        <taxon>Cyclotella</taxon>
    </lineage>
</organism>
<reference evidence="1 2" key="1">
    <citation type="submission" date="2024-10" db="EMBL/GenBank/DDBJ databases">
        <title>Updated reference genomes for cyclostephanoid diatoms.</title>
        <authorList>
            <person name="Roberts W.R."/>
            <person name="Alverson A.J."/>
        </authorList>
    </citation>
    <scope>NUCLEOTIDE SEQUENCE [LARGE SCALE GENOMIC DNA]</scope>
    <source>
        <strain evidence="1 2">AJA010-31</strain>
    </source>
</reference>
<comment type="caution">
    <text evidence="1">The sequence shown here is derived from an EMBL/GenBank/DDBJ whole genome shotgun (WGS) entry which is preliminary data.</text>
</comment>
<protein>
    <recommendedName>
        <fullName evidence="3">BTB domain-containing protein</fullName>
    </recommendedName>
</protein>
<evidence type="ECO:0000313" key="1">
    <source>
        <dbReference type="EMBL" id="KAL3785571.1"/>
    </source>
</evidence>
<dbReference type="InterPro" id="IPR011333">
    <property type="entry name" value="SKP1/BTB/POZ_sf"/>
</dbReference>
<dbReference type="Proteomes" id="UP001530400">
    <property type="component" value="Unassembled WGS sequence"/>
</dbReference>
<dbReference type="SUPFAM" id="SSF54695">
    <property type="entry name" value="POZ domain"/>
    <property type="match status" value="1"/>
</dbReference>
<sequence length="204" mass="23085">MAHSNKRKSSDAAASTVKTITSQKADVTVIVGDGDHKQIFECYGVLLAYASPVLDAMLSSGMKEGERKVIHLPTKDPNVWRLFHRCIDSASAAEYFCEDKYFAEEGPFGPILLDNPGIEAKENAEFLNESSIMTLVPWFHEFQMEVYMRTSDAILYYSKTKYMCQHDSEEETRLCHPLMFSKRYNLESVQGIVQTKLSLVFSSS</sequence>
<proteinExistence type="predicted"/>
<name>A0ABD3PE47_9STRA</name>
<dbReference type="Gene3D" id="3.30.710.10">
    <property type="entry name" value="Potassium Channel Kv1.1, Chain A"/>
    <property type="match status" value="1"/>
</dbReference>
<dbReference type="AlphaFoldDB" id="A0ABD3PE47"/>
<keyword evidence="2" id="KW-1185">Reference proteome</keyword>
<evidence type="ECO:0000313" key="2">
    <source>
        <dbReference type="Proteomes" id="UP001530400"/>
    </source>
</evidence>
<gene>
    <name evidence="1" type="ORF">ACHAWO_009405</name>
</gene>
<dbReference type="CDD" id="cd18186">
    <property type="entry name" value="BTB_POZ_ZBTB_KLHL-like"/>
    <property type="match status" value="1"/>
</dbReference>
<evidence type="ECO:0008006" key="3">
    <source>
        <dbReference type="Google" id="ProtNLM"/>
    </source>
</evidence>
<dbReference type="EMBL" id="JALLPJ020000686">
    <property type="protein sequence ID" value="KAL3785571.1"/>
    <property type="molecule type" value="Genomic_DNA"/>
</dbReference>
<accession>A0ABD3PE47</accession>